<accession>A0AA37TSA0</accession>
<comment type="subcellular location">
    <subcellularLocation>
        <location evidence="5">Cytoplasm</location>
    </subcellularLocation>
    <text evidence="5">Localizes to mid-cell in an FtsZ-dependent manner.</text>
</comment>
<evidence type="ECO:0000256" key="5">
    <source>
        <dbReference type="HAMAP-Rule" id="MF_01092"/>
    </source>
</evidence>
<dbReference type="Gene3D" id="2.60.440.10">
    <property type="entry name" value="YacF-like domains"/>
    <property type="match status" value="1"/>
</dbReference>
<keyword evidence="3 5" id="KW-0717">Septation</keyword>
<comment type="caution">
    <text evidence="6">The sequence shown here is derived from an EMBL/GenBank/DDBJ whole genome shotgun (WGS) entry which is preliminary data.</text>
</comment>
<gene>
    <name evidence="5 6" type="primary">zapD</name>
    <name evidence="6" type="ORF">GCM10007894_02310</name>
</gene>
<proteinExistence type="inferred from homology"/>
<organism evidence="6 7">
    <name type="scientific">Paraferrimonas haliotis</name>
    <dbReference type="NCBI Taxonomy" id="2013866"/>
    <lineage>
        <taxon>Bacteria</taxon>
        <taxon>Pseudomonadati</taxon>
        <taxon>Pseudomonadota</taxon>
        <taxon>Gammaproteobacteria</taxon>
        <taxon>Alteromonadales</taxon>
        <taxon>Ferrimonadaceae</taxon>
        <taxon>Paraferrimonas</taxon>
    </lineage>
</organism>
<evidence type="ECO:0000256" key="3">
    <source>
        <dbReference type="ARBA" id="ARBA00023210"/>
    </source>
</evidence>
<dbReference type="Pfam" id="PF07072">
    <property type="entry name" value="ZapD"/>
    <property type="match status" value="1"/>
</dbReference>
<dbReference type="HAMAP" id="MF_01092">
    <property type="entry name" value="ZapD"/>
    <property type="match status" value="1"/>
</dbReference>
<dbReference type="PANTHER" id="PTHR39455:SF1">
    <property type="entry name" value="CELL DIVISION PROTEIN ZAPD"/>
    <property type="match status" value="1"/>
</dbReference>
<dbReference type="EMBL" id="BSPO01000001">
    <property type="protein sequence ID" value="GLS82254.1"/>
    <property type="molecule type" value="Genomic_DNA"/>
</dbReference>
<dbReference type="GO" id="GO:0000917">
    <property type="term" value="P:division septum assembly"/>
    <property type="evidence" value="ECO:0007669"/>
    <property type="project" value="UniProtKB-KW"/>
</dbReference>
<dbReference type="Gene3D" id="1.10.3900.10">
    <property type="entry name" value="YacF-like"/>
    <property type="match status" value="1"/>
</dbReference>
<keyword evidence="7" id="KW-1185">Reference proteome</keyword>
<dbReference type="RefSeq" id="WP_095497808.1">
    <property type="nucleotide sequence ID" value="NZ_BSPO01000001.1"/>
</dbReference>
<dbReference type="GO" id="GO:0032153">
    <property type="term" value="C:cell division site"/>
    <property type="evidence" value="ECO:0007669"/>
    <property type="project" value="TreeGrafter"/>
</dbReference>
<dbReference type="AlphaFoldDB" id="A0AA37TSA0"/>
<evidence type="ECO:0000313" key="6">
    <source>
        <dbReference type="EMBL" id="GLS82254.1"/>
    </source>
</evidence>
<reference evidence="6 7" key="1">
    <citation type="journal article" date="2014" name="Int. J. Syst. Evol. Microbiol.">
        <title>Complete genome sequence of Corynebacterium casei LMG S-19264T (=DSM 44701T), isolated from a smear-ripened cheese.</title>
        <authorList>
            <consortium name="US DOE Joint Genome Institute (JGI-PGF)"/>
            <person name="Walter F."/>
            <person name="Albersmeier A."/>
            <person name="Kalinowski J."/>
            <person name="Ruckert C."/>
        </authorList>
    </citation>
    <scope>NUCLEOTIDE SEQUENCE [LARGE SCALE GENOMIC DNA]</scope>
    <source>
        <strain evidence="6 7">NBRC 112785</strain>
    </source>
</reference>
<comment type="function">
    <text evidence="5">Cell division factor that enhances FtsZ-ring assembly. Directly interacts with FtsZ and promotes bundling of FtsZ protofilaments, with a reduction in FtsZ GTPase activity.</text>
</comment>
<sequence length="247" mass="28824">MANILFEHPLNEKTRSYLRLEHLNNQLAQAANKDSGVEVFTPLFALCDITDRCDFRNDLLKELDRHLLQIKKWRNVENVNQDNLNQCISQLTEVRRDLSYSTRLGLNTRNDRFLSAVRQRYNMPGGCCSFDLPQLHYWLSGPWSIRKAQIREWQQQFELLLRAIQSILQLLRQSGEFVTQEAKSGMFQHVSESPLALVRIELSRDSLCYPTVSGNKQRFTLQMLRFDNQTRANNDVAFSLACCQEPK</sequence>
<keyword evidence="4 5" id="KW-0131">Cell cycle</keyword>
<keyword evidence="2 5" id="KW-0132">Cell division</keyword>
<protein>
    <recommendedName>
        <fullName evidence="5">Cell division protein ZapD</fullName>
    </recommendedName>
    <alternativeName>
        <fullName evidence="5">Z ring-associated protein D</fullName>
    </alternativeName>
</protein>
<dbReference type="GO" id="GO:0005737">
    <property type="term" value="C:cytoplasm"/>
    <property type="evidence" value="ECO:0007669"/>
    <property type="project" value="UniProtKB-SubCell"/>
</dbReference>
<keyword evidence="1 5" id="KW-0963">Cytoplasm</keyword>
<dbReference type="Proteomes" id="UP001157439">
    <property type="component" value="Unassembled WGS sequence"/>
</dbReference>
<dbReference type="InterPro" id="IPR009777">
    <property type="entry name" value="ZapD"/>
</dbReference>
<dbReference type="InterPro" id="IPR027462">
    <property type="entry name" value="ZapD_C"/>
</dbReference>
<comment type="similarity">
    <text evidence="5">Belongs to the ZapD family.</text>
</comment>
<evidence type="ECO:0000256" key="2">
    <source>
        <dbReference type="ARBA" id="ARBA00022618"/>
    </source>
</evidence>
<comment type="subunit">
    <text evidence="5">Interacts with FtsZ.</text>
</comment>
<name>A0AA37TSA0_9GAMM</name>
<evidence type="ECO:0000256" key="1">
    <source>
        <dbReference type="ARBA" id="ARBA00022490"/>
    </source>
</evidence>
<dbReference type="PANTHER" id="PTHR39455">
    <property type="entry name" value="CELL DIVISION PROTEIN ZAPD"/>
    <property type="match status" value="1"/>
</dbReference>
<evidence type="ECO:0000256" key="4">
    <source>
        <dbReference type="ARBA" id="ARBA00023306"/>
    </source>
</evidence>
<dbReference type="GO" id="GO:0043093">
    <property type="term" value="P:FtsZ-dependent cytokinesis"/>
    <property type="evidence" value="ECO:0007669"/>
    <property type="project" value="UniProtKB-UniRule"/>
</dbReference>
<dbReference type="SUPFAM" id="SSF160950">
    <property type="entry name" value="YacF-like"/>
    <property type="match status" value="1"/>
</dbReference>
<evidence type="ECO:0000313" key="7">
    <source>
        <dbReference type="Proteomes" id="UP001157439"/>
    </source>
</evidence>
<dbReference type="InterPro" id="IPR036268">
    <property type="entry name" value="ZapD_sf"/>
</dbReference>